<dbReference type="Proteomes" id="UP000199228">
    <property type="component" value="Unassembled WGS sequence"/>
</dbReference>
<dbReference type="GO" id="GO:0016020">
    <property type="term" value="C:membrane"/>
    <property type="evidence" value="ECO:0007669"/>
    <property type="project" value="UniProtKB-SubCell"/>
</dbReference>
<keyword evidence="5 8" id="KW-1133">Transmembrane helix</keyword>
<keyword evidence="3 8" id="KW-0812">Transmembrane</keyword>
<dbReference type="InterPro" id="IPR001901">
    <property type="entry name" value="Translocase_SecE/Sec61-g"/>
</dbReference>
<keyword evidence="4" id="KW-0653">Protein transport</keyword>
<evidence type="ECO:0000256" key="7">
    <source>
        <dbReference type="ARBA" id="ARBA00023136"/>
    </source>
</evidence>
<dbReference type="InterPro" id="IPR005807">
    <property type="entry name" value="SecE_bac"/>
</dbReference>
<keyword evidence="2" id="KW-0813">Transport</keyword>
<protein>
    <submittedName>
        <fullName evidence="9">Preprotein translocase subunit SecE</fullName>
    </submittedName>
</protein>
<dbReference type="OrthoDB" id="9807958at2"/>
<evidence type="ECO:0000256" key="4">
    <source>
        <dbReference type="ARBA" id="ARBA00022927"/>
    </source>
</evidence>
<feature type="transmembrane region" description="Helical" evidence="8">
    <location>
        <begin position="36"/>
        <end position="54"/>
    </location>
</feature>
<organism evidence="9 10">
    <name type="scientific">Eubacterium oxidoreducens</name>
    <dbReference type="NCBI Taxonomy" id="1732"/>
    <lineage>
        <taxon>Bacteria</taxon>
        <taxon>Bacillati</taxon>
        <taxon>Bacillota</taxon>
        <taxon>Clostridia</taxon>
        <taxon>Eubacteriales</taxon>
        <taxon>Eubacteriaceae</taxon>
        <taxon>Eubacterium</taxon>
    </lineage>
</organism>
<dbReference type="GO" id="GO:0008320">
    <property type="term" value="F:protein transmembrane transporter activity"/>
    <property type="evidence" value="ECO:0007669"/>
    <property type="project" value="InterPro"/>
</dbReference>
<dbReference type="Gene3D" id="1.20.5.1030">
    <property type="entry name" value="Preprotein translocase secy subunit"/>
    <property type="match status" value="1"/>
</dbReference>
<dbReference type="GO" id="GO:0006886">
    <property type="term" value="P:intracellular protein transport"/>
    <property type="evidence" value="ECO:0007669"/>
    <property type="project" value="InterPro"/>
</dbReference>
<evidence type="ECO:0000313" key="9">
    <source>
        <dbReference type="EMBL" id="SDB23610.1"/>
    </source>
</evidence>
<evidence type="ECO:0000256" key="2">
    <source>
        <dbReference type="ARBA" id="ARBA00022448"/>
    </source>
</evidence>
<keyword evidence="6" id="KW-0811">Translocation</keyword>
<evidence type="ECO:0000256" key="5">
    <source>
        <dbReference type="ARBA" id="ARBA00022989"/>
    </source>
</evidence>
<keyword evidence="7 8" id="KW-0472">Membrane</keyword>
<evidence type="ECO:0000256" key="6">
    <source>
        <dbReference type="ARBA" id="ARBA00023010"/>
    </source>
</evidence>
<dbReference type="EMBL" id="FMXR01000012">
    <property type="protein sequence ID" value="SDB23610.1"/>
    <property type="molecule type" value="Genomic_DNA"/>
</dbReference>
<dbReference type="GO" id="GO:0006605">
    <property type="term" value="P:protein targeting"/>
    <property type="evidence" value="ECO:0007669"/>
    <property type="project" value="InterPro"/>
</dbReference>
<evidence type="ECO:0000256" key="1">
    <source>
        <dbReference type="ARBA" id="ARBA00004370"/>
    </source>
</evidence>
<dbReference type="InterPro" id="IPR038379">
    <property type="entry name" value="SecE_sf"/>
</dbReference>
<evidence type="ECO:0000313" key="10">
    <source>
        <dbReference type="Proteomes" id="UP000199228"/>
    </source>
</evidence>
<name>A0A1G6BSK9_EUBOX</name>
<dbReference type="GO" id="GO:0009306">
    <property type="term" value="P:protein secretion"/>
    <property type="evidence" value="ECO:0007669"/>
    <property type="project" value="InterPro"/>
</dbReference>
<dbReference type="NCBIfam" id="TIGR00964">
    <property type="entry name" value="secE_bact"/>
    <property type="match status" value="1"/>
</dbReference>
<evidence type="ECO:0000256" key="8">
    <source>
        <dbReference type="SAM" id="Phobius"/>
    </source>
</evidence>
<dbReference type="AlphaFoldDB" id="A0A1G6BSK9"/>
<reference evidence="9 10" key="1">
    <citation type="submission" date="2016-10" db="EMBL/GenBank/DDBJ databases">
        <authorList>
            <person name="de Groot N.N."/>
        </authorList>
    </citation>
    <scope>NUCLEOTIDE SEQUENCE [LARGE SCALE GENOMIC DNA]</scope>
    <source>
        <strain evidence="9 10">DSM 3217</strain>
    </source>
</reference>
<evidence type="ECO:0000256" key="3">
    <source>
        <dbReference type="ARBA" id="ARBA00022692"/>
    </source>
</evidence>
<dbReference type="STRING" id="1732.SAMN02910417_01763"/>
<accession>A0A1G6BSK9</accession>
<gene>
    <name evidence="9" type="ORF">SAMN02910417_01763</name>
</gene>
<comment type="subcellular location">
    <subcellularLocation>
        <location evidence="1">Membrane</location>
    </subcellularLocation>
</comment>
<dbReference type="Pfam" id="PF00584">
    <property type="entry name" value="SecE"/>
    <property type="match status" value="1"/>
</dbReference>
<sequence length="68" mass="7612">MSESEKKTEVKERWSDGLKQEFNKISWLPAKTVGKQTAAVVVVSVIVGIIIAILDRFIQYGIDYLTGL</sequence>
<keyword evidence="10" id="KW-1185">Reference proteome</keyword>
<dbReference type="RefSeq" id="WP_090173995.1">
    <property type="nucleotide sequence ID" value="NZ_FMXR01000012.1"/>
</dbReference>
<proteinExistence type="predicted"/>